<feature type="repeat" description="ANK" evidence="1">
    <location>
        <begin position="37"/>
        <end position="69"/>
    </location>
</feature>
<dbReference type="InterPro" id="IPR036770">
    <property type="entry name" value="Ankyrin_rpt-contain_sf"/>
</dbReference>
<dbReference type="InterPro" id="IPR051616">
    <property type="entry name" value="Cul2-RING_E3_ligase_SR"/>
</dbReference>
<dbReference type="PROSITE" id="PS50088">
    <property type="entry name" value="ANK_REPEAT"/>
    <property type="match status" value="1"/>
</dbReference>
<dbReference type="PANTHER" id="PTHR46224">
    <property type="entry name" value="ANKYRIN REPEAT FAMILY PROTEIN"/>
    <property type="match status" value="1"/>
</dbReference>
<dbReference type="SMART" id="SM00248">
    <property type="entry name" value="ANK"/>
    <property type="match status" value="1"/>
</dbReference>
<organism evidence="2 3">
    <name type="scientific">Hibiscus sabdariffa</name>
    <name type="common">roselle</name>
    <dbReference type="NCBI Taxonomy" id="183260"/>
    <lineage>
        <taxon>Eukaryota</taxon>
        <taxon>Viridiplantae</taxon>
        <taxon>Streptophyta</taxon>
        <taxon>Embryophyta</taxon>
        <taxon>Tracheophyta</taxon>
        <taxon>Spermatophyta</taxon>
        <taxon>Magnoliopsida</taxon>
        <taxon>eudicotyledons</taxon>
        <taxon>Gunneridae</taxon>
        <taxon>Pentapetalae</taxon>
        <taxon>rosids</taxon>
        <taxon>malvids</taxon>
        <taxon>Malvales</taxon>
        <taxon>Malvaceae</taxon>
        <taxon>Malvoideae</taxon>
        <taxon>Hibiscus</taxon>
    </lineage>
</organism>
<dbReference type="PANTHER" id="PTHR46224:SF6">
    <property type="entry name" value="ANKYRIN REPEAT FAMILY PROTEIN"/>
    <property type="match status" value="1"/>
</dbReference>
<sequence>MCYLAQYDVTMWTKDHWNIELLKHMLAMGVEVDSHSDAATPLVWAVGHGQHDAVKVLLEHNANPNAETEDNVTSLLSAVAAGSDEKRSMFCLIFLVLV</sequence>
<evidence type="ECO:0000313" key="2">
    <source>
        <dbReference type="EMBL" id="KAK8509021.1"/>
    </source>
</evidence>
<name>A0ABR2BPQ9_9ROSI</name>
<dbReference type="Pfam" id="PF12796">
    <property type="entry name" value="Ank_2"/>
    <property type="match status" value="1"/>
</dbReference>
<reference evidence="2 3" key="1">
    <citation type="journal article" date="2024" name="G3 (Bethesda)">
        <title>Genome assembly of Hibiscus sabdariffa L. provides insights into metabolisms of medicinal natural products.</title>
        <authorList>
            <person name="Kim T."/>
        </authorList>
    </citation>
    <scope>NUCLEOTIDE SEQUENCE [LARGE SCALE GENOMIC DNA]</scope>
    <source>
        <strain evidence="2">TK-2024</strain>
        <tissue evidence="2">Old leaves</tissue>
    </source>
</reference>
<proteinExistence type="predicted"/>
<accession>A0ABR2BPQ9</accession>
<dbReference type="InterPro" id="IPR002110">
    <property type="entry name" value="Ankyrin_rpt"/>
</dbReference>
<keyword evidence="1" id="KW-0040">ANK repeat</keyword>
<dbReference type="EMBL" id="JBBPBM010000095">
    <property type="protein sequence ID" value="KAK8509021.1"/>
    <property type="molecule type" value="Genomic_DNA"/>
</dbReference>
<gene>
    <name evidence="2" type="ORF">V6N12_016865</name>
</gene>
<dbReference type="Gene3D" id="1.25.40.20">
    <property type="entry name" value="Ankyrin repeat-containing domain"/>
    <property type="match status" value="1"/>
</dbReference>
<dbReference type="Proteomes" id="UP001472677">
    <property type="component" value="Unassembled WGS sequence"/>
</dbReference>
<dbReference type="PROSITE" id="PS50297">
    <property type="entry name" value="ANK_REP_REGION"/>
    <property type="match status" value="1"/>
</dbReference>
<comment type="caution">
    <text evidence="2">The sequence shown here is derived from an EMBL/GenBank/DDBJ whole genome shotgun (WGS) entry which is preliminary data.</text>
</comment>
<evidence type="ECO:0000256" key="1">
    <source>
        <dbReference type="PROSITE-ProRule" id="PRU00023"/>
    </source>
</evidence>
<dbReference type="SUPFAM" id="SSF48403">
    <property type="entry name" value="Ankyrin repeat"/>
    <property type="match status" value="1"/>
</dbReference>
<evidence type="ECO:0000313" key="3">
    <source>
        <dbReference type="Proteomes" id="UP001472677"/>
    </source>
</evidence>
<keyword evidence="3" id="KW-1185">Reference proteome</keyword>
<protein>
    <submittedName>
        <fullName evidence="2">Uncharacterized protein</fullName>
    </submittedName>
</protein>